<reference evidence="2 3" key="1">
    <citation type="journal article" date="2019" name="Int. J. Syst. Evol. Microbiol.">
        <title>The Global Catalogue of Microorganisms (GCM) 10K type strain sequencing project: providing services to taxonomists for standard genome sequencing and annotation.</title>
        <authorList>
            <consortium name="The Broad Institute Genomics Platform"/>
            <consortium name="The Broad Institute Genome Sequencing Center for Infectious Disease"/>
            <person name="Wu L."/>
            <person name="Ma J."/>
        </authorList>
    </citation>
    <scope>NUCLEOTIDE SEQUENCE [LARGE SCALE GENOMIC DNA]</scope>
    <source>
        <strain evidence="2 3">JCM 12762</strain>
    </source>
</reference>
<dbReference type="Proteomes" id="UP001500943">
    <property type="component" value="Unassembled WGS sequence"/>
</dbReference>
<evidence type="ECO:0008006" key="4">
    <source>
        <dbReference type="Google" id="ProtNLM"/>
    </source>
</evidence>
<accession>A0ABN1VVJ2</accession>
<keyword evidence="3" id="KW-1185">Reference proteome</keyword>
<protein>
    <recommendedName>
        <fullName evidence="4">SCP domain-containing protein</fullName>
    </recommendedName>
</protein>
<evidence type="ECO:0000256" key="1">
    <source>
        <dbReference type="SAM" id="MobiDB-lite"/>
    </source>
</evidence>
<evidence type="ECO:0000313" key="2">
    <source>
        <dbReference type="EMBL" id="GAA1224801.1"/>
    </source>
</evidence>
<dbReference type="RefSeq" id="WP_343926271.1">
    <property type="nucleotide sequence ID" value="NZ_BAAAKW010000060.1"/>
</dbReference>
<feature type="region of interest" description="Disordered" evidence="1">
    <location>
        <begin position="131"/>
        <end position="150"/>
    </location>
</feature>
<organism evidence="2 3">
    <name type="scientific">Rhodoglobus aureus</name>
    <dbReference type="NCBI Taxonomy" id="191497"/>
    <lineage>
        <taxon>Bacteria</taxon>
        <taxon>Bacillati</taxon>
        <taxon>Actinomycetota</taxon>
        <taxon>Actinomycetes</taxon>
        <taxon>Micrococcales</taxon>
        <taxon>Microbacteriaceae</taxon>
        <taxon>Rhodoglobus</taxon>
    </lineage>
</organism>
<dbReference type="EMBL" id="BAAAKW010000060">
    <property type="protein sequence ID" value="GAA1224801.1"/>
    <property type="molecule type" value="Genomic_DNA"/>
</dbReference>
<name>A0ABN1VVJ2_9MICO</name>
<comment type="caution">
    <text evidence="2">The sequence shown here is derived from an EMBL/GenBank/DDBJ whole genome shotgun (WGS) entry which is preliminary data.</text>
</comment>
<feature type="compositionally biased region" description="Polar residues" evidence="1">
    <location>
        <begin position="141"/>
        <end position="150"/>
    </location>
</feature>
<sequence length="287" mass="29367">MGRVPFLTAAFTVVLVGVVPFVGGGGPGLTDIATANSAARSPLFASTATGPIEQSTQVVALASVERITEASLAAELKAEAKSLTVDSEHLAQKVVPKPKPKPVVVASSGGNAYVQQIRAAYAAAGRSCPGNVGGSVPGAPSRSSSQGVPGTTSGDLASFAYAYNSIRVANCLQPFALSKFRYDSCMEDRLFWMAESPSSNPLDGWGHNGTKRSDGVPARGCDGNLAGGSGNSGATVASKWWASSAHRASLYRPGASTGGACIAFAMTHGGIDEPYSFTRAAARWTYC</sequence>
<evidence type="ECO:0000313" key="3">
    <source>
        <dbReference type="Proteomes" id="UP001500943"/>
    </source>
</evidence>
<proteinExistence type="predicted"/>
<gene>
    <name evidence="2" type="ORF">GCM10009655_24600</name>
</gene>